<dbReference type="VEuPathDB" id="PlasmoDB:PRELSG_1412900"/>
<keyword evidence="1" id="KW-0812">Transmembrane</keyword>
<keyword evidence="1" id="KW-0472">Membrane</keyword>
<organism evidence="2 3">
    <name type="scientific">Plasmodium relictum</name>
    <dbReference type="NCBI Taxonomy" id="85471"/>
    <lineage>
        <taxon>Eukaryota</taxon>
        <taxon>Sar</taxon>
        <taxon>Alveolata</taxon>
        <taxon>Apicomplexa</taxon>
        <taxon>Aconoidasida</taxon>
        <taxon>Haemosporida</taxon>
        <taxon>Plasmodiidae</taxon>
        <taxon>Plasmodium</taxon>
        <taxon>Plasmodium (Haemamoeba)</taxon>
    </lineage>
</organism>
<accession>A0A1J1HBS0</accession>
<dbReference type="AlphaFoldDB" id="A0A1J1HBS0"/>
<dbReference type="GeneID" id="39738560"/>
<evidence type="ECO:0000256" key="1">
    <source>
        <dbReference type="SAM" id="Phobius"/>
    </source>
</evidence>
<dbReference type="OMA" id="FIFFLHA"/>
<dbReference type="EMBL" id="LN835309">
    <property type="protein sequence ID" value="CRH02400.1"/>
    <property type="molecule type" value="Genomic_DNA"/>
</dbReference>
<dbReference type="OrthoDB" id="391935at2759"/>
<dbReference type="RefSeq" id="XP_028534920.1">
    <property type="nucleotide sequence ID" value="XM_028679181.1"/>
</dbReference>
<dbReference type="KEGG" id="prel:PRELSG_1412900"/>
<keyword evidence="1" id="KW-1133">Transmembrane helix</keyword>
<evidence type="ECO:0000313" key="2">
    <source>
        <dbReference type="EMBL" id="CRH02400.1"/>
    </source>
</evidence>
<evidence type="ECO:0000313" key="3">
    <source>
        <dbReference type="Proteomes" id="UP000220158"/>
    </source>
</evidence>
<protein>
    <submittedName>
        <fullName evidence="2">Uncharacterized protein</fullName>
    </submittedName>
</protein>
<sequence length="214" mass="25019">MAGTLNLNDLKDEPILYYENALSYVFSNSSEDNKKEIPTCIIYPNKTLKIGFPIYSIKNINKNENLMNENDIQSNRFNEEPLVTYASESKDIYPMRVKVYYTILYILIILQVFIILFFKDNINFITTGEINLGQSYVFIFMPLSHTLAVMSKLLKLKNYLFDIYTSLSLFFFILSILTINCFSSFLISIIQFFIFYLHSKINFYVMPHSCVVPP</sequence>
<gene>
    <name evidence="2" type="ORF">PRELSG_1412900</name>
</gene>
<proteinExistence type="predicted"/>
<dbReference type="Proteomes" id="UP000220158">
    <property type="component" value="Chromosome 14"/>
</dbReference>
<feature type="transmembrane region" description="Helical" evidence="1">
    <location>
        <begin position="170"/>
        <end position="197"/>
    </location>
</feature>
<reference evidence="2 3" key="1">
    <citation type="submission" date="2015-04" db="EMBL/GenBank/DDBJ databases">
        <authorList>
            <consortium name="Pathogen Informatics"/>
        </authorList>
    </citation>
    <scope>NUCLEOTIDE SEQUENCE [LARGE SCALE GENOMIC DNA]</scope>
    <source>
        <strain evidence="2 3">SGS1</strain>
    </source>
</reference>
<keyword evidence="3" id="KW-1185">Reference proteome</keyword>
<feature type="transmembrane region" description="Helical" evidence="1">
    <location>
        <begin position="130"/>
        <end position="150"/>
    </location>
</feature>
<feature type="transmembrane region" description="Helical" evidence="1">
    <location>
        <begin position="99"/>
        <end position="118"/>
    </location>
</feature>
<name>A0A1J1HBS0_PLARL</name>